<dbReference type="RefSeq" id="WP_284012103.1">
    <property type="nucleotide sequence ID" value="NZ_CP126156.1"/>
</dbReference>
<name>A0ABD5XRV1_9EURY</name>
<protein>
    <submittedName>
        <fullName evidence="2">Uncharacterized protein</fullName>
    </submittedName>
</protein>
<organism evidence="2 3">
    <name type="scientific">Halobaculum litoreum</name>
    <dbReference type="NCBI Taxonomy" id="3031998"/>
    <lineage>
        <taxon>Archaea</taxon>
        <taxon>Methanobacteriati</taxon>
        <taxon>Methanobacteriota</taxon>
        <taxon>Stenosarchaea group</taxon>
        <taxon>Halobacteria</taxon>
        <taxon>Halobacteriales</taxon>
        <taxon>Haloferacaceae</taxon>
        <taxon>Halobaculum</taxon>
    </lineage>
</organism>
<reference evidence="2 3" key="1">
    <citation type="journal article" date="2019" name="Int. J. Syst. Evol. Microbiol.">
        <title>The Global Catalogue of Microorganisms (GCM) 10K type strain sequencing project: providing services to taxonomists for standard genome sequencing and annotation.</title>
        <authorList>
            <consortium name="The Broad Institute Genomics Platform"/>
            <consortium name="The Broad Institute Genome Sequencing Center for Infectious Disease"/>
            <person name="Wu L."/>
            <person name="Ma J."/>
        </authorList>
    </citation>
    <scope>NUCLEOTIDE SEQUENCE [LARGE SCALE GENOMIC DNA]</scope>
    <source>
        <strain evidence="2 3">DT92</strain>
    </source>
</reference>
<proteinExistence type="predicted"/>
<comment type="caution">
    <text evidence="2">The sequence shown here is derived from an EMBL/GenBank/DDBJ whole genome shotgun (WGS) entry which is preliminary data.</text>
</comment>
<dbReference type="AlphaFoldDB" id="A0ABD5XRV1"/>
<gene>
    <name evidence="2" type="ORF">ACFQRB_07110</name>
</gene>
<keyword evidence="3" id="KW-1185">Reference proteome</keyword>
<dbReference type="Proteomes" id="UP001596368">
    <property type="component" value="Unassembled WGS sequence"/>
</dbReference>
<evidence type="ECO:0000313" key="2">
    <source>
        <dbReference type="EMBL" id="MFC7136369.1"/>
    </source>
</evidence>
<evidence type="ECO:0000256" key="1">
    <source>
        <dbReference type="SAM" id="MobiDB-lite"/>
    </source>
</evidence>
<sequence length="169" mass="17198">MDDSDGADGGDAPVDPWADDADDDWVADATAEERSADGAAATARPDDDGRAGAPRSDEDGDGGAPAAAADDAADAGLGARRYRVLDRAEDALVFVDLDTPDPGPGPAPDEGFEPVRVAAAPADGTDSADLADALDALEPGYVVTARLRWPDPADGADPSEGARSRGWRR</sequence>
<dbReference type="GeneID" id="81122052"/>
<feature type="compositionally biased region" description="Low complexity" evidence="1">
    <location>
        <begin position="64"/>
        <end position="75"/>
    </location>
</feature>
<dbReference type="EMBL" id="JBHSZG010000001">
    <property type="protein sequence ID" value="MFC7136369.1"/>
    <property type="molecule type" value="Genomic_DNA"/>
</dbReference>
<feature type="region of interest" description="Disordered" evidence="1">
    <location>
        <begin position="1"/>
        <end position="75"/>
    </location>
</feature>
<feature type="region of interest" description="Disordered" evidence="1">
    <location>
        <begin position="148"/>
        <end position="169"/>
    </location>
</feature>
<feature type="compositionally biased region" description="Acidic residues" evidence="1">
    <location>
        <begin position="17"/>
        <end position="26"/>
    </location>
</feature>
<accession>A0ABD5XRV1</accession>
<evidence type="ECO:0000313" key="3">
    <source>
        <dbReference type="Proteomes" id="UP001596368"/>
    </source>
</evidence>